<keyword evidence="2" id="KW-0597">Phosphoprotein</keyword>
<dbReference type="SUPFAM" id="SSF48464">
    <property type="entry name" value="ENTH/VHS domain"/>
    <property type="match status" value="1"/>
</dbReference>
<evidence type="ECO:0000256" key="5">
    <source>
        <dbReference type="ARBA" id="ARBA00023187"/>
    </source>
</evidence>
<dbReference type="GO" id="GO:0071006">
    <property type="term" value="C:U2-type catalytic step 1 spliceosome"/>
    <property type="evidence" value="ECO:0007669"/>
    <property type="project" value="TreeGrafter"/>
</dbReference>
<evidence type="ECO:0000256" key="7">
    <source>
        <dbReference type="PROSITE-ProRule" id="PRU00176"/>
    </source>
</evidence>
<evidence type="ECO:0000313" key="12">
    <source>
        <dbReference type="Proteomes" id="UP000070700"/>
    </source>
</evidence>
<feature type="compositionally biased region" description="Basic and acidic residues" evidence="8">
    <location>
        <begin position="626"/>
        <end position="661"/>
    </location>
</feature>
<dbReference type="GO" id="GO:0000974">
    <property type="term" value="C:Prp19 complex"/>
    <property type="evidence" value="ECO:0007669"/>
    <property type="project" value="TreeGrafter"/>
</dbReference>
<feature type="domain" description="RRM" evidence="9">
    <location>
        <begin position="476"/>
        <end position="546"/>
    </location>
</feature>
<dbReference type="InParanoid" id="A0A132B8A2"/>
<feature type="region of interest" description="Disordered" evidence="8">
    <location>
        <begin position="201"/>
        <end position="226"/>
    </location>
</feature>
<keyword evidence="3" id="KW-0747">Spliceosome</keyword>
<dbReference type="InterPro" id="IPR039171">
    <property type="entry name" value="Cwc2/Slt11"/>
</dbReference>
<evidence type="ECO:0000259" key="9">
    <source>
        <dbReference type="PROSITE" id="PS50102"/>
    </source>
</evidence>
<feature type="compositionally biased region" description="Basic residues" evidence="8">
    <location>
        <begin position="380"/>
        <end position="389"/>
    </location>
</feature>
<sequence length="718" mass="77580">MSSAVAELEAGLQAMLLLKPPGVSGSRIQSITTLCNANIQSESVLIQKLYTHFKKAPATHKLGVLYVVDSVTRKWTEQAKSAGQPINSSAQDGTYAAGVHKVKELLPALMNDIIQSAPGDQKEKIKKLVEIWEKGQTFPFQMLSTFKEKLNAQNVSTTPPGSPPADLQRSLGLQPTTTPNPAPVRNTSSILEALANMARQNTAAAPPANPPSQVPGSSYNVSNAQSNPVAQQVAGLTQSLPFPPIPPPVNVPSATFASQPQGTSNGVQNFASNQANPFATPAPIIPPPTAALDPAVQSQLMLIKALADQGYGPDKIGAIITAMGNQGLPLVGAGGIPPPPPPFAAQNQNQNAQNGFWGARPEESRDRNSFNEAVRSPPGRFRRRSRSRSPVRAWGARDSPNSRRHEEGFEYGRDSPGRNRGDDRGRGRGGRVNGYRERSPPRRGNSPSPPRTNGGGSKWVDHDPSIGKGNIKVLSRTLFVGGVTMPESELRNIFSTFGQVQTCIVNKDKRHAFVKMISRADAVRAKDEMEKNRAPDSQLRTRWGVGFGPRDCSDYQTGVSIIPISKLTDADRKWMLTAEYGGSGGKPIEPGLVVEEPDIEIGQGVSSKAISRRMQTDKGGNNGPKSTRDRDEEERQERQHRRGDRDDRRDNHRDDDRRDRPSAVSAPPSMPPVPPFGMPGFPFPMNFTNGMPMLPPGFVFPGQSQTSPAQPPPPGHRS</sequence>
<keyword evidence="4 7" id="KW-0694">RNA-binding</keyword>
<feature type="domain" description="CID" evidence="10">
    <location>
        <begin position="1"/>
        <end position="154"/>
    </location>
</feature>
<dbReference type="Pfam" id="PF04818">
    <property type="entry name" value="CID"/>
    <property type="match status" value="1"/>
</dbReference>
<feature type="compositionally biased region" description="Pro residues" evidence="8">
    <location>
        <begin position="709"/>
        <end position="718"/>
    </location>
</feature>
<dbReference type="FunCoup" id="A0A132B8A2">
    <property type="interactions" value="241"/>
</dbReference>
<dbReference type="RefSeq" id="XP_018062991.1">
    <property type="nucleotide sequence ID" value="XM_018206822.1"/>
</dbReference>
<dbReference type="GO" id="GO:0017070">
    <property type="term" value="F:U6 snRNA binding"/>
    <property type="evidence" value="ECO:0007669"/>
    <property type="project" value="TreeGrafter"/>
</dbReference>
<dbReference type="Pfam" id="PF21380">
    <property type="entry name" value="Nrd1-Seb1_dom2"/>
    <property type="match status" value="1"/>
</dbReference>
<evidence type="ECO:0000256" key="6">
    <source>
        <dbReference type="ARBA" id="ARBA00023242"/>
    </source>
</evidence>
<dbReference type="GO" id="GO:0006369">
    <property type="term" value="P:termination of RNA polymerase II transcription"/>
    <property type="evidence" value="ECO:0007669"/>
    <property type="project" value="UniProtKB-ARBA"/>
</dbReference>
<dbReference type="PROSITE" id="PS51391">
    <property type="entry name" value="CID"/>
    <property type="match status" value="1"/>
</dbReference>
<protein>
    <submittedName>
        <fullName evidence="11">Uncharacterized protein</fullName>
    </submittedName>
</protein>
<dbReference type="GO" id="GO:0071007">
    <property type="term" value="C:U2-type catalytic step 2 spliceosome"/>
    <property type="evidence" value="ECO:0007669"/>
    <property type="project" value="TreeGrafter"/>
</dbReference>
<dbReference type="GO" id="GO:0031126">
    <property type="term" value="P:sno(s)RNA 3'-end processing"/>
    <property type="evidence" value="ECO:0007669"/>
    <property type="project" value="UniProtKB-ARBA"/>
</dbReference>
<organism evidence="11 12">
    <name type="scientific">Mollisia scopiformis</name>
    <name type="common">Conifer needle endophyte fungus</name>
    <name type="synonym">Phialocephala scopiformis</name>
    <dbReference type="NCBI Taxonomy" id="149040"/>
    <lineage>
        <taxon>Eukaryota</taxon>
        <taxon>Fungi</taxon>
        <taxon>Dikarya</taxon>
        <taxon>Ascomycota</taxon>
        <taxon>Pezizomycotina</taxon>
        <taxon>Leotiomycetes</taxon>
        <taxon>Helotiales</taxon>
        <taxon>Mollisiaceae</taxon>
        <taxon>Mollisia</taxon>
    </lineage>
</organism>
<dbReference type="GO" id="GO:0031124">
    <property type="term" value="P:mRNA 3'-end processing"/>
    <property type="evidence" value="ECO:0007669"/>
    <property type="project" value="UniProtKB-ARBA"/>
</dbReference>
<feature type="compositionally biased region" description="Pro residues" evidence="8">
    <location>
        <begin position="668"/>
        <end position="677"/>
    </location>
</feature>
<dbReference type="GO" id="GO:0010629">
    <property type="term" value="P:negative regulation of gene expression"/>
    <property type="evidence" value="ECO:0007669"/>
    <property type="project" value="UniProtKB-ARBA"/>
</dbReference>
<dbReference type="GO" id="GO:0036002">
    <property type="term" value="F:pre-mRNA binding"/>
    <property type="evidence" value="ECO:0007669"/>
    <property type="project" value="TreeGrafter"/>
</dbReference>
<feature type="compositionally biased region" description="Polar residues" evidence="8">
    <location>
        <begin position="214"/>
        <end position="226"/>
    </location>
</feature>
<dbReference type="FunFam" id="1.25.40.90:FF:000026">
    <property type="entry name" value="RNA binding protein Nrd1"/>
    <property type="match status" value="1"/>
</dbReference>
<dbReference type="InterPro" id="IPR008942">
    <property type="entry name" value="ENTH_VHS"/>
</dbReference>
<feature type="compositionally biased region" description="Low complexity" evidence="8">
    <location>
        <begin position="344"/>
        <end position="355"/>
    </location>
</feature>
<name>A0A132B8A2_MOLSC</name>
<keyword evidence="6" id="KW-0539">Nucleus</keyword>
<feature type="region of interest" description="Disordered" evidence="8">
    <location>
        <begin position="331"/>
        <end position="466"/>
    </location>
</feature>
<dbReference type="PANTHER" id="PTHR14089">
    <property type="entry name" value="PRE-MRNA-SPLICING FACTOR RBM22"/>
    <property type="match status" value="1"/>
</dbReference>
<dbReference type="SMART" id="SM00582">
    <property type="entry name" value="RPR"/>
    <property type="match status" value="1"/>
</dbReference>
<keyword evidence="3" id="KW-0507">mRNA processing</keyword>
<dbReference type="PANTHER" id="PTHR14089:SF2">
    <property type="entry name" value="PRE-MRNA-SPLICING FACTOR CWC2"/>
    <property type="match status" value="1"/>
</dbReference>
<dbReference type="InterPro" id="IPR006569">
    <property type="entry name" value="CID_dom"/>
</dbReference>
<dbReference type="EMBL" id="KQ947435">
    <property type="protein sequence ID" value="KUJ08636.1"/>
    <property type="molecule type" value="Genomic_DNA"/>
</dbReference>
<dbReference type="Proteomes" id="UP000070700">
    <property type="component" value="Unassembled WGS sequence"/>
</dbReference>
<evidence type="ECO:0000256" key="8">
    <source>
        <dbReference type="SAM" id="MobiDB-lite"/>
    </source>
</evidence>
<dbReference type="InterPro" id="IPR000504">
    <property type="entry name" value="RRM_dom"/>
</dbReference>
<dbReference type="Pfam" id="PF00076">
    <property type="entry name" value="RRM_1"/>
    <property type="match status" value="1"/>
</dbReference>
<dbReference type="CDD" id="cd16984">
    <property type="entry name" value="CID_Nrd1_like"/>
    <property type="match status" value="1"/>
</dbReference>
<comment type="subcellular location">
    <subcellularLocation>
        <location evidence="1">Nucleus</location>
    </subcellularLocation>
</comment>
<dbReference type="SUPFAM" id="SSF54928">
    <property type="entry name" value="RNA-binding domain, RBD"/>
    <property type="match status" value="1"/>
</dbReference>
<keyword evidence="12" id="KW-1185">Reference proteome</keyword>
<feature type="region of interest" description="Disordered" evidence="8">
    <location>
        <begin position="603"/>
        <end position="718"/>
    </location>
</feature>
<dbReference type="OrthoDB" id="79367at2759"/>
<dbReference type="Gene3D" id="3.30.70.330">
    <property type="match status" value="1"/>
</dbReference>
<evidence type="ECO:0000259" key="10">
    <source>
        <dbReference type="PROSITE" id="PS51391"/>
    </source>
</evidence>
<feature type="compositionally biased region" description="Basic and acidic residues" evidence="8">
    <location>
        <begin position="360"/>
        <end position="369"/>
    </location>
</feature>
<dbReference type="GO" id="GO:0008380">
    <property type="term" value="P:RNA splicing"/>
    <property type="evidence" value="ECO:0007669"/>
    <property type="project" value="UniProtKB-KW"/>
</dbReference>
<dbReference type="GeneID" id="28816548"/>
<evidence type="ECO:0000256" key="3">
    <source>
        <dbReference type="ARBA" id="ARBA00022728"/>
    </source>
</evidence>
<dbReference type="KEGG" id="psco:LY89DRAFT_335842"/>
<feature type="region of interest" description="Disordered" evidence="8">
    <location>
        <begin position="153"/>
        <end position="185"/>
    </location>
</feature>
<accession>A0A132B8A2</accession>
<feature type="compositionally biased region" description="Polar residues" evidence="8">
    <location>
        <begin position="171"/>
        <end position="185"/>
    </location>
</feature>
<dbReference type="SMART" id="SM00360">
    <property type="entry name" value="RRM"/>
    <property type="match status" value="1"/>
</dbReference>
<dbReference type="Gene3D" id="1.25.40.90">
    <property type="match status" value="1"/>
</dbReference>
<feature type="compositionally biased region" description="Basic and acidic residues" evidence="8">
    <location>
        <begin position="400"/>
        <end position="426"/>
    </location>
</feature>
<evidence type="ECO:0000256" key="1">
    <source>
        <dbReference type="ARBA" id="ARBA00004123"/>
    </source>
</evidence>
<dbReference type="AlphaFoldDB" id="A0A132B8A2"/>
<dbReference type="InterPro" id="IPR048892">
    <property type="entry name" value="Nrd1_Seb1_dom2"/>
</dbReference>
<dbReference type="FunFam" id="3.30.70.330:FF:000397">
    <property type="entry name" value="RNA binding protein Nrd1"/>
    <property type="match status" value="1"/>
</dbReference>
<reference evidence="11 12" key="1">
    <citation type="submission" date="2015-10" db="EMBL/GenBank/DDBJ databases">
        <title>Full genome of DAOMC 229536 Phialocephala scopiformis, a fungal endophyte of spruce producing the potent anti-insectan compound rugulosin.</title>
        <authorList>
            <consortium name="DOE Joint Genome Institute"/>
            <person name="Walker A.K."/>
            <person name="Frasz S.L."/>
            <person name="Seifert K.A."/>
            <person name="Miller J.D."/>
            <person name="Mondo S.J."/>
            <person name="Labutti K."/>
            <person name="Lipzen A."/>
            <person name="Dockter R."/>
            <person name="Kennedy M."/>
            <person name="Grigoriev I.V."/>
            <person name="Spatafora J.W."/>
        </authorList>
    </citation>
    <scope>NUCLEOTIDE SEQUENCE [LARGE SCALE GENOMIC DNA]</scope>
    <source>
        <strain evidence="11 12">CBS 120377</strain>
    </source>
</reference>
<dbReference type="InterPro" id="IPR012677">
    <property type="entry name" value="Nucleotide-bd_a/b_plait_sf"/>
</dbReference>
<keyword evidence="5" id="KW-0508">mRNA splicing</keyword>
<dbReference type="STRING" id="149040.A0A132B8A2"/>
<evidence type="ECO:0000256" key="4">
    <source>
        <dbReference type="ARBA" id="ARBA00022884"/>
    </source>
</evidence>
<gene>
    <name evidence="11" type="ORF">LY89DRAFT_335842</name>
</gene>
<dbReference type="InterPro" id="IPR035979">
    <property type="entry name" value="RBD_domain_sf"/>
</dbReference>
<proteinExistence type="predicted"/>
<evidence type="ECO:0000256" key="2">
    <source>
        <dbReference type="ARBA" id="ARBA00022553"/>
    </source>
</evidence>
<dbReference type="PROSITE" id="PS50102">
    <property type="entry name" value="RRM"/>
    <property type="match status" value="1"/>
</dbReference>
<evidence type="ECO:0000313" key="11">
    <source>
        <dbReference type="EMBL" id="KUJ08636.1"/>
    </source>
</evidence>